<proteinExistence type="predicted"/>
<protein>
    <submittedName>
        <fullName evidence="2">Uncharacterized protein</fullName>
    </submittedName>
</protein>
<evidence type="ECO:0000313" key="3">
    <source>
        <dbReference type="Proteomes" id="UP001501153"/>
    </source>
</evidence>
<organism evidence="2 3">
    <name type="scientific">Hymenobacter saemangeumensis</name>
    <dbReference type="NCBI Taxonomy" id="1084522"/>
    <lineage>
        <taxon>Bacteria</taxon>
        <taxon>Pseudomonadati</taxon>
        <taxon>Bacteroidota</taxon>
        <taxon>Cytophagia</taxon>
        <taxon>Cytophagales</taxon>
        <taxon>Hymenobacteraceae</taxon>
        <taxon>Hymenobacter</taxon>
    </lineage>
</organism>
<dbReference type="RefSeq" id="WP_345234993.1">
    <property type="nucleotide sequence ID" value="NZ_BAABGZ010000013.1"/>
</dbReference>
<name>A0ABP8I7F6_9BACT</name>
<keyword evidence="3" id="KW-1185">Reference proteome</keyword>
<feature type="transmembrane region" description="Helical" evidence="1">
    <location>
        <begin position="32"/>
        <end position="54"/>
    </location>
</feature>
<dbReference type="EMBL" id="BAABGZ010000013">
    <property type="protein sequence ID" value="GAA4352979.1"/>
    <property type="molecule type" value="Genomic_DNA"/>
</dbReference>
<accession>A0ABP8I7F6</accession>
<evidence type="ECO:0000313" key="2">
    <source>
        <dbReference type="EMBL" id="GAA4352979.1"/>
    </source>
</evidence>
<comment type="caution">
    <text evidence="2">The sequence shown here is derived from an EMBL/GenBank/DDBJ whole genome shotgun (WGS) entry which is preliminary data.</text>
</comment>
<dbReference type="Proteomes" id="UP001501153">
    <property type="component" value="Unassembled WGS sequence"/>
</dbReference>
<reference evidence="3" key="1">
    <citation type="journal article" date="2019" name="Int. J. Syst. Evol. Microbiol.">
        <title>The Global Catalogue of Microorganisms (GCM) 10K type strain sequencing project: providing services to taxonomists for standard genome sequencing and annotation.</title>
        <authorList>
            <consortium name="The Broad Institute Genomics Platform"/>
            <consortium name="The Broad Institute Genome Sequencing Center for Infectious Disease"/>
            <person name="Wu L."/>
            <person name="Ma J."/>
        </authorList>
    </citation>
    <scope>NUCLEOTIDE SEQUENCE [LARGE SCALE GENOMIC DNA]</scope>
    <source>
        <strain evidence="3">JCM 17923</strain>
    </source>
</reference>
<keyword evidence="1" id="KW-0812">Transmembrane</keyword>
<evidence type="ECO:0000256" key="1">
    <source>
        <dbReference type="SAM" id="Phobius"/>
    </source>
</evidence>
<gene>
    <name evidence="2" type="ORF">GCM10023185_13140</name>
</gene>
<sequence length="57" mass="6179">MDKVFEFFDSKLIADLKEGKAPEVPVAFSGKALVDLSAALFFTALAILLASHLLKKL</sequence>
<keyword evidence="1" id="KW-1133">Transmembrane helix</keyword>
<keyword evidence="1" id="KW-0472">Membrane</keyword>